<evidence type="ECO:0000256" key="1">
    <source>
        <dbReference type="ARBA" id="ARBA00000198"/>
    </source>
</evidence>
<evidence type="ECO:0000256" key="7">
    <source>
        <dbReference type="ARBA" id="ARBA00022840"/>
    </source>
</evidence>
<reference evidence="10 11" key="1">
    <citation type="submission" date="2021-03" db="EMBL/GenBank/DDBJ databases">
        <title>Sequencing the genomes of 1000 actinobacteria strains.</title>
        <authorList>
            <person name="Klenk H.-P."/>
        </authorList>
    </citation>
    <scope>NUCLEOTIDE SEQUENCE [LARGE SCALE GENOMIC DNA]</scope>
    <source>
        <strain evidence="10 11">DSM 15454</strain>
    </source>
</reference>
<evidence type="ECO:0000259" key="9">
    <source>
        <dbReference type="PROSITE" id="PS00794"/>
    </source>
</evidence>
<dbReference type="CDD" id="cd00483">
    <property type="entry name" value="HPPK"/>
    <property type="match status" value="1"/>
</dbReference>
<keyword evidence="8" id="KW-0289">Folate biosynthesis</keyword>
<evidence type="ECO:0000256" key="6">
    <source>
        <dbReference type="ARBA" id="ARBA00022777"/>
    </source>
</evidence>
<dbReference type="NCBIfam" id="TIGR01498">
    <property type="entry name" value="folK"/>
    <property type="match status" value="1"/>
</dbReference>
<protein>
    <recommendedName>
        <fullName evidence="3">2-amino-4-hydroxy-6-hydroxymethyldihydropteridine diphosphokinase</fullName>
        <ecNumber evidence="3">2.7.6.3</ecNumber>
    </recommendedName>
</protein>
<keyword evidence="6" id="KW-0418">Kinase</keyword>
<dbReference type="Gene3D" id="3.30.70.560">
    <property type="entry name" value="7,8-Dihydro-6-hydroxymethylpterin-pyrophosphokinase HPPK"/>
    <property type="match status" value="1"/>
</dbReference>
<dbReference type="PANTHER" id="PTHR43071">
    <property type="entry name" value="2-AMINO-4-HYDROXY-6-HYDROXYMETHYLDIHYDROPTERIDINE PYROPHOSPHOKINASE"/>
    <property type="match status" value="1"/>
</dbReference>
<dbReference type="PROSITE" id="PS00794">
    <property type="entry name" value="HPPK"/>
    <property type="match status" value="1"/>
</dbReference>
<evidence type="ECO:0000313" key="10">
    <source>
        <dbReference type="EMBL" id="MBP2372518.1"/>
    </source>
</evidence>
<evidence type="ECO:0000313" key="11">
    <source>
        <dbReference type="Proteomes" id="UP000766570"/>
    </source>
</evidence>
<evidence type="ECO:0000256" key="2">
    <source>
        <dbReference type="ARBA" id="ARBA00005051"/>
    </source>
</evidence>
<comment type="caution">
    <text evidence="10">The sequence shown here is derived from an EMBL/GenBank/DDBJ whole genome shotgun (WGS) entry which is preliminary data.</text>
</comment>
<evidence type="ECO:0000256" key="4">
    <source>
        <dbReference type="ARBA" id="ARBA00022679"/>
    </source>
</evidence>
<organism evidence="10 11">
    <name type="scientific">Paeniglutamicibacter psychrophenolicus</name>
    <dbReference type="NCBI Taxonomy" id="257454"/>
    <lineage>
        <taxon>Bacteria</taxon>
        <taxon>Bacillati</taxon>
        <taxon>Actinomycetota</taxon>
        <taxon>Actinomycetes</taxon>
        <taxon>Micrococcales</taxon>
        <taxon>Micrococcaceae</taxon>
        <taxon>Paeniglutamicibacter</taxon>
    </lineage>
</organism>
<sequence>MVSCILALGSNLGERAGTLQAAVTSLAATEGIELVRLSDTAVTKPVGGPEGQPDFLNLVLRIETTLAPRQLLAACQQIEAAHHRTREVRWGPRTLDIDVITYGEETSSDPVLTLPHPRAAERGFVLLPWSWMEPDAMLSGIPVASLAAAATDTPGIVRAEAGA</sequence>
<gene>
    <name evidence="10" type="ORF">JOF46_000430</name>
</gene>
<dbReference type="Proteomes" id="UP000766570">
    <property type="component" value="Unassembled WGS sequence"/>
</dbReference>
<evidence type="ECO:0000256" key="5">
    <source>
        <dbReference type="ARBA" id="ARBA00022741"/>
    </source>
</evidence>
<accession>A0ABS4W9C2</accession>
<proteinExistence type="predicted"/>
<evidence type="ECO:0000256" key="8">
    <source>
        <dbReference type="ARBA" id="ARBA00022909"/>
    </source>
</evidence>
<feature type="domain" description="7,8-dihydro-6-hydroxymethylpterin-pyrophosphokinase" evidence="9">
    <location>
        <begin position="89"/>
        <end position="100"/>
    </location>
</feature>
<keyword evidence="4" id="KW-0808">Transferase</keyword>
<comment type="catalytic activity">
    <reaction evidence="1">
        <text>6-hydroxymethyl-7,8-dihydropterin + ATP = (7,8-dihydropterin-6-yl)methyl diphosphate + AMP + H(+)</text>
        <dbReference type="Rhea" id="RHEA:11412"/>
        <dbReference type="ChEBI" id="CHEBI:15378"/>
        <dbReference type="ChEBI" id="CHEBI:30616"/>
        <dbReference type="ChEBI" id="CHEBI:44841"/>
        <dbReference type="ChEBI" id="CHEBI:72950"/>
        <dbReference type="ChEBI" id="CHEBI:456215"/>
        <dbReference type="EC" id="2.7.6.3"/>
    </reaction>
</comment>
<name>A0ABS4W9C2_9MICC</name>
<dbReference type="EC" id="2.7.6.3" evidence="3"/>
<keyword evidence="7" id="KW-0067">ATP-binding</keyword>
<dbReference type="Pfam" id="PF01288">
    <property type="entry name" value="HPPK"/>
    <property type="match status" value="1"/>
</dbReference>
<dbReference type="InterPro" id="IPR000550">
    <property type="entry name" value="Hppk"/>
</dbReference>
<keyword evidence="11" id="KW-1185">Reference proteome</keyword>
<dbReference type="RefSeq" id="WP_209905828.1">
    <property type="nucleotide sequence ID" value="NZ_BAAAMI010000010.1"/>
</dbReference>
<dbReference type="SUPFAM" id="SSF55083">
    <property type="entry name" value="6-hydroxymethyl-7,8-dihydropterin pyrophosphokinase, HPPK"/>
    <property type="match status" value="1"/>
</dbReference>
<dbReference type="PANTHER" id="PTHR43071:SF1">
    <property type="entry name" value="2-AMINO-4-HYDROXY-6-HYDROXYMETHYLDIHYDROPTERIDINE PYROPHOSPHOKINASE"/>
    <property type="match status" value="1"/>
</dbReference>
<dbReference type="InterPro" id="IPR035907">
    <property type="entry name" value="Hppk_sf"/>
</dbReference>
<evidence type="ECO:0000256" key="3">
    <source>
        <dbReference type="ARBA" id="ARBA00013253"/>
    </source>
</evidence>
<keyword evidence="5" id="KW-0547">Nucleotide-binding</keyword>
<dbReference type="EMBL" id="JAGIOE010000001">
    <property type="protein sequence ID" value="MBP2372518.1"/>
    <property type="molecule type" value="Genomic_DNA"/>
</dbReference>
<comment type="pathway">
    <text evidence="2">Cofactor biosynthesis; tetrahydrofolate biosynthesis; 2-amino-4-hydroxy-6-hydroxymethyl-7,8-dihydropteridine diphosphate from 7,8-dihydroneopterin triphosphate: step 4/4.</text>
</comment>